<evidence type="ECO:0000313" key="2">
    <source>
        <dbReference type="EnsemblMetazoa" id="G19535.1:cds"/>
    </source>
</evidence>
<evidence type="ECO:0000313" key="3">
    <source>
        <dbReference type="Proteomes" id="UP000005408"/>
    </source>
</evidence>
<dbReference type="EnsemblMetazoa" id="G19535.1">
    <property type="protein sequence ID" value="G19535.1:cds"/>
    <property type="gene ID" value="G19535"/>
</dbReference>
<dbReference type="Proteomes" id="UP000005408">
    <property type="component" value="Unassembled WGS sequence"/>
</dbReference>
<evidence type="ECO:0000256" key="1">
    <source>
        <dbReference type="SAM" id="SignalP"/>
    </source>
</evidence>
<organism evidence="2 3">
    <name type="scientific">Magallana gigas</name>
    <name type="common">Pacific oyster</name>
    <name type="synonym">Crassostrea gigas</name>
    <dbReference type="NCBI Taxonomy" id="29159"/>
    <lineage>
        <taxon>Eukaryota</taxon>
        <taxon>Metazoa</taxon>
        <taxon>Spiralia</taxon>
        <taxon>Lophotrochozoa</taxon>
        <taxon>Mollusca</taxon>
        <taxon>Bivalvia</taxon>
        <taxon>Autobranchia</taxon>
        <taxon>Pteriomorphia</taxon>
        <taxon>Ostreida</taxon>
        <taxon>Ostreoidea</taxon>
        <taxon>Ostreidae</taxon>
        <taxon>Magallana</taxon>
    </lineage>
</organism>
<dbReference type="AlphaFoldDB" id="A0A8W8JJG9"/>
<protein>
    <submittedName>
        <fullName evidence="2">Uncharacterized protein</fullName>
    </submittedName>
</protein>
<reference evidence="2" key="1">
    <citation type="submission" date="2022-08" db="UniProtKB">
        <authorList>
            <consortium name="EnsemblMetazoa"/>
        </authorList>
    </citation>
    <scope>IDENTIFICATION</scope>
    <source>
        <strain evidence="2">05x7-T-G4-1.051#20</strain>
    </source>
</reference>
<keyword evidence="3" id="KW-1185">Reference proteome</keyword>
<keyword evidence="1" id="KW-0732">Signal</keyword>
<sequence length="214" mass="23992">MHPCNCSLFRLLVVMSIVLHGIGKATVVLSNSCEVSRSTEQVVDGCPESEEEWREAAARKNCYAYSSQCSEPTRLVYHCVINPYVNQTLEVCAYAQNIVSGRCASYYFSGNLIKRNLRTKCSAFEEKPCPIFYRSDKAYNYPGCYELTKKSTTAAYITENTSAAVTTLTPKGSSNTYVDMYVNKLKLSSDKMCVIVNMVKVNVNRAHTNQIYVD</sequence>
<proteinExistence type="predicted"/>
<accession>A0A8W8JJG9</accession>
<feature type="signal peptide" evidence="1">
    <location>
        <begin position="1"/>
        <end position="25"/>
    </location>
</feature>
<feature type="chain" id="PRO_5036446129" evidence="1">
    <location>
        <begin position="26"/>
        <end position="214"/>
    </location>
</feature>
<name>A0A8W8JJG9_MAGGI</name>